<dbReference type="Gene3D" id="3.40.50.1820">
    <property type="entry name" value="alpha/beta hydrolase"/>
    <property type="match status" value="1"/>
</dbReference>
<dbReference type="KEGG" id="crb:17882875"/>
<protein>
    <recommendedName>
        <fullName evidence="2">Fungal lipase-type domain-containing protein</fullName>
    </recommendedName>
</protein>
<sequence>MGIGSLAKSDTSDFNTHGPSHLTTPDWTSPCYQTAVLACLVNGAYTMEKDRRIKQKKRYRFGFFKCPEPLANLWWEKFGFDLEDTLYEDDGTIYGAVFKYKNYSFYKNDPGVKVPEYVIAFRGTVLNKKTWIADIKLGIQCIFNTLHRGGRPTYALDKIRRMVDKHSDSKIWLAGHSSGAALVLIAGKTMASSGCFLESHAFNPPFSSIPYELLPGGKFIKHVFRTGKSVVKSAIAMFAKKPQDQEDKSKTALWIPHIYVNHNDPICLGYIHYLRHRSFMSKIGAGGIEILAAGVSYASLLVGKVMRSPPPSKLSKEPLYVLPTAAMTVNNNKPTKSTPAHALHQWWEANPAVRVNWESYRIRSHKMEKLKQLTL</sequence>
<dbReference type="AlphaFoldDB" id="R0HB48"/>
<dbReference type="SUPFAM" id="SSF53474">
    <property type="entry name" value="alpha/beta-Hydrolases"/>
    <property type="match status" value="1"/>
</dbReference>
<dbReference type="OrthoDB" id="581375at2759"/>
<dbReference type="InterPro" id="IPR002921">
    <property type="entry name" value="Fungal_lipase-type"/>
</dbReference>
<dbReference type="EMBL" id="KB870810">
    <property type="protein sequence ID" value="EOA20863.1"/>
    <property type="molecule type" value="Genomic_DNA"/>
</dbReference>
<dbReference type="PANTHER" id="PTHR31479">
    <property type="entry name" value="ALPHA/BETA-HYDROLASES SUPERFAMILY PROTEIN"/>
    <property type="match status" value="1"/>
</dbReference>
<dbReference type="STRING" id="81985.R0HB48"/>
<evidence type="ECO:0000256" key="1">
    <source>
        <dbReference type="ARBA" id="ARBA00022801"/>
    </source>
</evidence>
<name>R0HB48_9BRAS</name>
<feature type="domain" description="Fungal lipase-type" evidence="2">
    <location>
        <begin position="147"/>
        <end position="195"/>
    </location>
</feature>
<organism evidence="3 4">
    <name type="scientific">Capsella rubella</name>
    <dbReference type="NCBI Taxonomy" id="81985"/>
    <lineage>
        <taxon>Eukaryota</taxon>
        <taxon>Viridiplantae</taxon>
        <taxon>Streptophyta</taxon>
        <taxon>Embryophyta</taxon>
        <taxon>Tracheophyta</taxon>
        <taxon>Spermatophyta</taxon>
        <taxon>Magnoliopsida</taxon>
        <taxon>eudicotyledons</taxon>
        <taxon>Gunneridae</taxon>
        <taxon>Pentapetalae</taxon>
        <taxon>rosids</taxon>
        <taxon>malvids</taxon>
        <taxon>Brassicales</taxon>
        <taxon>Brassicaceae</taxon>
        <taxon>Camelineae</taxon>
        <taxon>Capsella</taxon>
    </lineage>
</organism>
<dbReference type="GO" id="GO:0006629">
    <property type="term" value="P:lipid metabolic process"/>
    <property type="evidence" value="ECO:0007669"/>
    <property type="project" value="InterPro"/>
</dbReference>
<dbReference type="Pfam" id="PF01764">
    <property type="entry name" value="Lipase_3"/>
    <property type="match status" value="1"/>
</dbReference>
<evidence type="ECO:0000259" key="2">
    <source>
        <dbReference type="Pfam" id="PF01764"/>
    </source>
</evidence>
<evidence type="ECO:0000313" key="4">
    <source>
        <dbReference type="Proteomes" id="UP000029121"/>
    </source>
</evidence>
<keyword evidence="1" id="KW-0378">Hydrolase</keyword>
<dbReference type="Proteomes" id="UP000029121">
    <property type="component" value="Unassembled WGS sequence"/>
</dbReference>
<accession>R0HB48</accession>
<reference evidence="4" key="1">
    <citation type="journal article" date="2013" name="Nat. Genet.">
        <title>The Capsella rubella genome and the genomic consequences of rapid mating system evolution.</title>
        <authorList>
            <person name="Slotte T."/>
            <person name="Hazzouri K.M."/>
            <person name="Agren J.A."/>
            <person name="Koenig D."/>
            <person name="Maumus F."/>
            <person name="Guo Y.L."/>
            <person name="Steige K."/>
            <person name="Platts A.E."/>
            <person name="Escobar J.S."/>
            <person name="Newman L.K."/>
            <person name="Wang W."/>
            <person name="Mandakova T."/>
            <person name="Vello E."/>
            <person name="Smith L.M."/>
            <person name="Henz S.R."/>
            <person name="Steffen J."/>
            <person name="Takuno S."/>
            <person name="Brandvain Y."/>
            <person name="Coop G."/>
            <person name="Andolfatto P."/>
            <person name="Hu T.T."/>
            <person name="Blanchette M."/>
            <person name="Clark R.M."/>
            <person name="Quesneville H."/>
            <person name="Nordborg M."/>
            <person name="Gaut B.S."/>
            <person name="Lysak M.A."/>
            <person name="Jenkins J."/>
            <person name="Grimwood J."/>
            <person name="Chapman J."/>
            <person name="Prochnik S."/>
            <person name="Shu S."/>
            <person name="Rokhsar D."/>
            <person name="Schmutz J."/>
            <person name="Weigel D."/>
            <person name="Wright S.I."/>
        </authorList>
    </citation>
    <scope>NUCLEOTIDE SEQUENCE [LARGE SCALE GENOMIC DNA]</scope>
    <source>
        <strain evidence="4">cv. Monte Gargano</strain>
    </source>
</reference>
<proteinExistence type="predicted"/>
<gene>
    <name evidence="3" type="ORF">CARUB_v10001201mg</name>
</gene>
<dbReference type="InterPro" id="IPR029058">
    <property type="entry name" value="AB_hydrolase_fold"/>
</dbReference>
<dbReference type="GO" id="GO:0016787">
    <property type="term" value="F:hydrolase activity"/>
    <property type="evidence" value="ECO:0007669"/>
    <property type="project" value="UniProtKB-KW"/>
</dbReference>
<dbReference type="eggNOG" id="ENOG502QWRG">
    <property type="taxonomic scope" value="Eukaryota"/>
</dbReference>
<dbReference type="PANTHER" id="PTHR31479:SF14">
    <property type="entry name" value="GB|AAD29063.1"/>
    <property type="match status" value="1"/>
</dbReference>
<keyword evidence="4" id="KW-1185">Reference proteome</keyword>
<evidence type="ECO:0000313" key="3">
    <source>
        <dbReference type="EMBL" id="EOA20863.1"/>
    </source>
</evidence>